<evidence type="ECO:0000313" key="1">
    <source>
        <dbReference type="EMBL" id="MDV7135406.1"/>
    </source>
</evidence>
<evidence type="ECO:0000313" key="2">
    <source>
        <dbReference type="Proteomes" id="UP001185792"/>
    </source>
</evidence>
<sequence length="235" mass="26045">MSISREQIEALREDVGREPSPIADQIEQAISDTPNYSPVASFYELVREAVEVVMRAPVQRVPTAEGDTVTLEGFGVGADGVYHHPDVDRQLLSSPAIREIYEASAEANQRGPTGIQRARVVDRGGERHGSSVHEFPVARPWTHAKVIEAVMNSWPHGCYFCYWSPTSWAFDKADERRLKLRRVGDALLVTTGTTVVGLPVCSGCHYDLRADTTSDRPEAMDLHFLSTIRHSQTSS</sequence>
<keyword evidence="2" id="KW-1185">Reference proteome</keyword>
<dbReference type="EMBL" id="JAWLUM010000003">
    <property type="protein sequence ID" value="MDV7135406.1"/>
    <property type="molecule type" value="Genomic_DNA"/>
</dbReference>
<gene>
    <name evidence="1" type="ORF">R4198_17025</name>
</gene>
<comment type="caution">
    <text evidence="1">The sequence shown here is derived from an EMBL/GenBank/DDBJ whole genome shotgun (WGS) entry which is preliminary data.</text>
</comment>
<protein>
    <submittedName>
        <fullName evidence="1">Uncharacterized protein</fullName>
    </submittedName>
</protein>
<organism evidence="1 2">
    <name type="scientific">Williamsia marianensis</name>
    <dbReference type="NCBI Taxonomy" id="85044"/>
    <lineage>
        <taxon>Bacteria</taxon>
        <taxon>Bacillati</taxon>
        <taxon>Actinomycetota</taxon>
        <taxon>Actinomycetes</taxon>
        <taxon>Mycobacteriales</taxon>
        <taxon>Nocardiaceae</taxon>
        <taxon>Williamsia</taxon>
    </lineage>
</organism>
<dbReference type="Proteomes" id="UP001185792">
    <property type="component" value="Unassembled WGS sequence"/>
</dbReference>
<reference evidence="1 2" key="1">
    <citation type="submission" date="2023-10" db="EMBL/GenBank/DDBJ databases">
        <title>Development of a sustainable strategy for remediation of hydrocarbon-contaminated territories based on the waste exchange concept.</title>
        <authorList>
            <person name="Krivoruchko A."/>
        </authorList>
    </citation>
    <scope>NUCLEOTIDE SEQUENCE [LARGE SCALE GENOMIC DNA]</scope>
    <source>
        <strain evidence="1 2">IEGM 1236</strain>
    </source>
</reference>
<proteinExistence type="predicted"/>
<name>A0ABU4EVY6_WILMA</name>
<dbReference type="RefSeq" id="WP_317713865.1">
    <property type="nucleotide sequence ID" value="NZ_JAWLUM010000003.1"/>
</dbReference>
<accession>A0ABU4EVY6</accession>